<dbReference type="PROSITE" id="PS00329">
    <property type="entry name" value="HSP70_2"/>
    <property type="match status" value="1"/>
</dbReference>
<evidence type="ECO:0000256" key="3">
    <source>
        <dbReference type="ARBA" id="ARBA00022741"/>
    </source>
</evidence>
<evidence type="ECO:0000313" key="8">
    <source>
        <dbReference type="EMBL" id="KDN22109.1"/>
    </source>
</evidence>
<accession>A0A066UD89</accession>
<dbReference type="PROSITE" id="PS01036">
    <property type="entry name" value="HSP70_3"/>
    <property type="match status" value="1"/>
</dbReference>
<evidence type="ECO:0000256" key="5">
    <source>
        <dbReference type="ARBA" id="ARBA00023016"/>
    </source>
</evidence>
<dbReference type="Gene3D" id="2.60.34.10">
    <property type="entry name" value="Substrate Binding Domain Of DNAk, Chain A, domain 1"/>
    <property type="match status" value="1"/>
</dbReference>
<sequence length="506" mass="53008">MILGIDLGTTFSAVAAAGADGQPEVLPNLLGEPATPSVVYFASATEALVGAAARTAGAADPDNAVALVKRRMGEDFELLFHDVAHTPESVSALILRSLVQDARRHLGAGAGEVVRAVVTVPAYFGAREREATFQAARLAGIEVLELLSEPVAAALHYGVTARPGSVVLVYDLGGGTFDTTVLRVGRDGAQVVATDGDSRLGGADWDERIADFLLESFTTAAPGIDPYDDDAFPHEVRATAEAVKKDLSVRTGRPVPLCCAGRRVTVPFDRAALERLGADLVERTLAIVERVLSAAAGKGVLRVHEVVLVGGSSRMPAVAAAIEARLGRRPRLVDPDHAVVRGAAIRAAELAGRARARRATRSVVPRSFGILVEDSHDPSGTRQAVVHVVHRNAPLPATATAAFCTVADHQDAVRVQVYEQAGELPSAEVADNRRVLDGELTGLPPLAAGSRVEVTLRVDEDGLLGVTAKDPESGRVLELEAYIDGVVDAESTRRLAGSLGALTVRQ</sequence>
<dbReference type="Gene3D" id="3.30.420.40">
    <property type="match status" value="2"/>
</dbReference>
<keyword evidence="3 7" id="KW-0547">Nucleotide-binding</keyword>
<dbReference type="GO" id="GO:0005524">
    <property type="term" value="F:ATP binding"/>
    <property type="evidence" value="ECO:0007669"/>
    <property type="project" value="UniProtKB-KW"/>
</dbReference>
<comment type="caution">
    <text evidence="8">The sequence shown here is derived from an EMBL/GenBank/DDBJ whole genome shotgun (WGS) entry which is preliminary data.</text>
</comment>
<dbReference type="GO" id="GO:0140662">
    <property type="term" value="F:ATP-dependent protein folding chaperone"/>
    <property type="evidence" value="ECO:0007669"/>
    <property type="project" value="InterPro"/>
</dbReference>
<dbReference type="OrthoDB" id="9766019at2"/>
<keyword evidence="6" id="KW-0143">Chaperone</keyword>
<dbReference type="FunFam" id="3.30.420.40:FF:000545">
    <property type="entry name" value="Endoplasmic reticulum chaperone BiP"/>
    <property type="match status" value="1"/>
</dbReference>
<evidence type="ECO:0000256" key="6">
    <source>
        <dbReference type="ARBA" id="ARBA00023186"/>
    </source>
</evidence>
<dbReference type="Gene3D" id="3.90.640.10">
    <property type="entry name" value="Actin, Chain A, domain 4"/>
    <property type="match status" value="1"/>
</dbReference>
<evidence type="ECO:0000256" key="7">
    <source>
        <dbReference type="RuleBase" id="RU003322"/>
    </source>
</evidence>
<dbReference type="InterPro" id="IPR029047">
    <property type="entry name" value="HSP70_peptide-bd_sf"/>
</dbReference>
<organism evidence="8 9">
    <name type="scientific">Amycolatopsis rifamycinica</name>
    <dbReference type="NCBI Taxonomy" id="287986"/>
    <lineage>
        <taxon>Bacteria</taxon>
        <taxon>Bacillati</taxon>
        <taxon>Actinomycetota</taxon>
        <taxon>Actinomycetes</taxon>
        <taxon>Pseudonocardiales</taxon>
        <taxon>Pseudonocardiaceae</taxon>
        <taxon>Amycolatopsis</taxon>
    </lineage>
</organism>
<keyword evidence="4 7" id="KW-0067">ATP-binding</keyword>
<proteinExistence type="inferred from homology"/>
<dbReference type="eggNOG" id="COG0443">
    <property type="taxonomic scope" value="Bacteria"/>
</dbReference>
<dbReference type="CDD" id="cd24029">
    <property type="entry name" value="ASKHA_NBD_HSP70_DnaK_HscA_HscC"/>
    <property type="match status" value="1"/>
</dbReference>
<dbReference type="RefSeq" id="WP_043779354.1">
    <property type="nucleotide sequence ID" value="NZ_JMQI01000024.1"/>
</dbReference>
<dbReference type="Proteomes" id="UP000027345">
    <property type="component" value="Unassembled WGS sequence"/>
</dbReference>
<dbReference type="PROSITE" id="PS00297">
    <property type="entry name" value="HSP70_1"/>
    <property type="match status" value="1"/>
</dbReference>
<evidence type="ECO:0000256" key="1">
    <source>
        <dbReference type="ARBA" id="ARBA00007381"/>
    </source>
</evidence>
<dbReference type="PANTHER" id="PTHR19375">
    <property type="entry name" value="HEAT SHOCK PROTEIN 70KDA"/>
    <property type="match status" value="1"/>
</dbReference>
<name>A0A066UD89_9PSEU</name>
<dbReference type="SUPFAM" id="SSF100920">
    <property type="entry name" value="Heat shock protein 70kD (HSP70), peptide-binding domain"/>
    <property type="match status" value="1"/>
</dbReference>
<gene>
    <name evidence="8" type="ORF">DV20_12055</name>
</gene>
<dbReference type="STRING" id="287986.DV20_12055"/>
<protein>
    <submittedName>
        <fullName evidence="8">2-alkenal reductase</fullName>
    </submittedName>
</protein>
<dbReference type="PRINTS" id="PR00301">
    <property type="entry name" value="HEATSHOCK70"/>
</dbReference>
<dbReference type="InterPro" id="IPR018181">
    <property type="entry name" value="Heat_shock_70_CS"/>
</dbReference>
<dbReference type="AlphaFoldDB" id="A0A066UD89"/>
<evidence type="ECO:0000313" key="9">
    <source>
        <dbReference type="Proteomes" id="UP000027345"/>
    </source>
</evidence>
<reference evidence="8 9" key="1">
    <citation type="submission" date="2014-05" db="EMBL/GenBank/DDBJ databases">
        <title>Draft genome sequence of Amycolatopsis rifamycinica DSM 46095.</title>
        <authorList>
            <person name="Lal R."/>
            <person name="Saxena A."/>
            <person name="Kumari R."/>
            <person name="Mukherjee U."/>
            <person name="Singh P."/>
            <person name="Sangwan N."/>
            <person name="Mahato N.K."/>
        </authorList>
    </citation>
    <scope>NUCLEOTIDE SEQUENCE [LARGE SCALE GENOMIC DNA]</scope>
    <source>
        <strain evidence="8 9">DSM 46095</strain>
    </source>
</reference>
<evidence type="ECO:0000256" key="2">
    <source>
        <dbReference type="ARBA" id="ARBA00022553"/>
    </source>
</evidence>
<dbReference type="InterPro" id="IPR043129">
    <property type="entry name" value="ATPase_NBD"/>
</dbReference>
<evidence type="ECO:0000256" key="4">
    <source>
        <dbReference type="ARBA" id="ARBA00022840"/>
    </source>
</evidence>
<dbReference type="Pfam" id="PF00012">
    <property type="entry name" value="HSP70"/>
    <property type="match status" value="2"/>
</dbReference>
<keyword evidence="5" id="KW-0346">Stress response</keyword>
<dbReference type="SUPFAM" id="SSF53067">
    <property type="entry name" value="Actin-like ATPase domain"/>
    <property type="match status" value="2"/>
</dbReference>
<comment type="similarity">
    <text evidence="1 7">Belongs to the heat shock protein 70 family.</text>
</comment>
<dbReference type="EMBL" id="JMQI01000024">
    <property type="protein sequence ID" value="KDN22109.1"/>
    <property type="molecule type" value="Genomic_DNA"/>
</dbReference>
<keyword evidence="9" id="KW-1185">Reference proteome</keyword>
<dbReference type="InterPro" id="IPR013126">
    <property type="entry name" value="Hsp_70_fam"/>
</dbReference>
<keyword evidence="2" id="KW-0597">Phosphoprotein</keyword>